<gene>
    <name evidence="3" type="ORF">COX09_05260</name>
</gene>
<evidence type="ECO:0000313" key="4">
    <source>
        <dbReference type="Proteomes" id="UP000231081"/>
    </source>
</evidence>
<dbReference type="AlphaFoldDB" id="A0A2H0B285"/>
<name>A0A2H0B285_9BACT</name>
<sequence length="194" mass="22042">MKRITREQLKKIGISGALISGLLLAANSFGWNPEGLLKTKNVHENEAIYPKNGIVESVIDGDNLVLENGQSVRLIGINAPERGKENFDKAKEKLDSLTTGKKVYLEYDREDDGQFGRLMAWAWVDCESEPNFLPWDYMRLSYNKSRPGLTENPEGCQEGKLIQEEMVKAGLAKILNYKGRAKLKYEERIKSYEQ</sequence>
<organism evidence="3 4">
    <name type="scientific">Candidatus Beckwithbacteria bacterium CG23_combo_of_CG06-09_8_20_14_all_47_9</name>
    <dbReference type="NCBI Taxonomy" id="1974498"/>
    <lineage>
        <taxon>Bacteria</taxon>
        <taxon>Candidatus Beckwithiibacteriota</taxon>
    </lineage>
</organism>
<dbReference type="InterPro" id="IPR016071">
    <property type="entry name" value="Staphylococal_nuclease_OB-fold"/>
</dbReference>
<proteinExistence type="predicted"/>
<comment type="caution">
    <text evidence="3">The sequence shown here is derived from an EMBL/GenBank/DDBJ whole genome shotgun (WGS) entry which is preliminary data.</text>
</comment>
<protein>
    <recommendedName>
        <fullName evidence="2">TNase-like domain-containing protein</fullName>
    </recommendedName>
</protein>
<dbReference type="EMBL" id="PCSQ01000137">
    <property type="protein sequence ID" value="PIP51776.1"/>
    <property type="molecule type" value="Genomic_DNA"/>
</dbReference>
<feature type="domain" description="TNase-like" evidence="2">
    <location>
        <begin position="49"/>
        <end position="194"/>
    </location>
</feature>
<feature type="transmembrane region" description="Helical" evidence="1">
    <location>
        <begin position="12"/>
        <end position="31"/>
    </location>
</feature>
<keyword evidence="1" id="KW-0812">Transmembrane</keyword>
<dbReference type="SUPFAM" id="SSF50199">
    <property type="entry name" value="Staphylococcal nuclease"/>
    <property type="match status" value="1"/>
</dbReference>
<evidence type="ECO:0000313" key="3">
    <source>
        <dbReference type="EMBL" id="PIP51776.1"/>
    </source>
</evidence>
<keyword evidence="1" id="KW-0472">Membrane</keyword>
<dbReference type="Proteomes" id="UP000231081">
    <property type="component" value="Unassembled WGS sequence"/>
</dbReference>
<keyword evidence="1" id="KW-1133">Transmembrane helix</keyword>
<dbReference type="Gene3D" id="2.40.50.90">
    <property type="match status" value="1"/>
</dbReference>
<reference evidence="3 4" key="1">
    <citation type="submission" date="2017-09" db="EMBL/GenBank/DDBJ databases">
        <title>Depth-based differentiation of microbial function through sediment-hosted aquifers and enrichment of novel symbionts in the deep terrestrial subsurface.</title>
        <authorList>
            <person name="Probst A.J."/>
            <person name="Ladd B."/>
            <person name="Jarett J.K."/>
            <person name="Geller-Mcgrath D.E."/>
            <person name="Sieber C.M."/>
            <person name="Emerson J.B."/>
            <person name="Anantharaman K."/>
            <person name="Thomas B.C."/>
            <person name="Malmstrom R."/>
            <person name="Stieglmeier M."/>
            <person name="Klingl A."/>
            <person name="Woyke T."/>
            <person name="Ryan C.M."/>
            <person name="Banfield J.F."/>
        </authorList>
    </citation>
    <scope>NUCLEOTIDE SEQUENCE [LARGE SCALE GENOMIC DNA]</scope>
    <source>
        <strain evidence="3">CG23_combo_of_CG06-09_8_20_14_all_47_9</strain>
    </source>
</reference>
<dbReference type="Pfam" id="PF00565">
    <property type="entry name" value="SNase"/>
    <property type="match status" value="1"/>
</dbReference>
<feature type="non-terminal residue" evidence="3">
    <location>
        <position position="194"/>
    </location>
</feature>
<evidence type="ECO:0000259" key="2">
    <source>
        <dbReference type="PROSITE" id="PS50830"/>
    </source>
</evidence>
<accession>A0A2H0B285</accession>
<dbReference type="InterPro" id="IPR035437">
    <property type="entry name" value="SNase_OB-fold_sf"/>
</dbReference>
<evidence type="ECO:0000256" key="1">
    <source>
        <dbReference type="SAM" id="Phobius"/>
    </source>
</evidence>
<dbReference type="PROSITE" id="PS50830">
    <property type="entry name" value="TNASE_3"/>
    <property type="match status" value="1"/>
</dbReference>